<evidence type="ECO:0000313" key="1">
    <source>
        <dbReference type="EMBL" id="CAF4966206.1"/>
    </source>
</evidence>
<feature type="non-terminal residue" evidence="1">
    <location>
        <position position="1"/>
    </location>
</feature>
<dbReference type="Proteomes" id="UP000663873">
    <property type="component" value="Unassembled WGS sequence"/>
</dbReference>
<protein>
    <submittedName>
        <fullName evidence="1">Uncharacterized protein</fullName>
    </submittedName>
</protein>
<name>A0A821Z7Y3_9BILA</name>
<dbReference type="EMBL" id="CAJOBP010097382">
    <property type="protein sequence ID" value="CAF4966206.1"/>
    <property type="molecule type" value="Genomic_DNA"/>
</dbReference>
<feature type="non-terminal residue" evidence="1">
    <location>
        <position position="80"/>
    </location>
</feature>
<evidence type="ECO:0000313" key="2">
    <source>
        <dbReference type="Proteomes" id="UP000663873"/>
    </source>
</evidence>
<sequence>EDAKLEEQEAIQIQKKYYDMLGKNDFGLDLFQHKPSTIPTDRNLDEQTLQRHIILPDNLLELSSNERLQLIRDQSPELEP</sequence>
<proteinExistence type="predicted"/>
<comment type="caution">
    <text evidence="1">The sequence shown here is derived from an EMBL/GenBank/DDBJ whole genome shotgun (WGS) entry which is preliminary data.</text>
</comment>
<gene>
    <name evidence="1" type="ORF">UJA718_LOCUS48509</name>
</gene>
<keyword evidence="2" id="KW-1185">Reference proteome</keyword>
<organism evidence="1 2">
    <name type="scientific">Rotaria socialis</name>
    <dbReference type="NCBI Taxonomy" id="392032"/>
    <lineage>
        <taxon>Eukaryota</taxon>
        <taxon>Metazoa</taxon>
        <taxon>Spiralia</taxon>
        <taxon>Gnathifera</taxon>
        <taxon>Rotifera</taxon>
        <taxon>Eurotatoria</taxon>
        <taxon>Bdelloidea</taxon>
        <taxon>Philodinida</taxon>
        <taxon>Philodinidae</taxon>
        <taxon>Rotaria</taxon>
    </lineage>
</organism>
<dbReference type="AlphaFoldDB" id="A0A821Z7Y3"/>
<accession>A0A821Z7Y3</accession>
<reference evidence="1" key="1">
    <citation type="submission" date="2021-02" db="EMBL/GenBank/DDBJ databases">
        <authorList>
            <person name="Nowell W R."/>
        </authorList>
    </citation>
    <scope>NUCLEOTIDE SEQUENCE</scope>
</reference>